<name>A0A395MQD8_9HYPO</name>
<accession>A0A395MQD8</accession>
<evidence type="ECO:0000256" key="1">
    <source>
        <dbReference type="ARBA" id="ARBA00005495"/>
    </source>
</evidence>
<dbReference type="Gene3D" id="3.90.1590.10">
    <property type="entry name" value="glutathione-dependent formaldehyde- activating enzyme (gfa)"/>
    <property type="match status" value="2"/>
</dbReference>
<dbReference type="SUPFAM" id="SSF51316">
    <property type="entry name" value="Mss4-like"/>
    <property type="match status" value="2"/>
</dbReference>
<dbReference type="AlphaFoldDB" id="A0A395MQD8"/>
<dbReference type="EMBL" id="PXXK01000159">
    <property type="protein sequence ID" value="RFN49775.1"/>
    <property type="molecule type" value="Genomic_DNA"/>
</dbReference>
<dbReference type="GO" id="GO:0046872">
    <property type="term" value="F:metal ion binding"/>
    <property type="evidence" value="ECO:0007669"/>
    <property type="project" value="UniProtKB-KW"/>
</dbReference>
<evidence type="ECO:0000259" key="5">
    <source>
        <dbReference type="PROSITE" id="PS51891"/>
    </source>
</evidence>
<evidence type="ECO:0000256" key="2">
    <source>
        <dbReference type="ARBA" id="ARBA00022723"/>
    </source>
</evidence>
<proteinExistence type="inferred from homology"/>
<feature type="domain" description="CENP-V/GFA" evidence="5">
    <location>
        <begin position="11"/>
        <end position="139"/>
    </location>
</feature>
<evidence type="ECO:0000313" key="7">
    <source>
        <dbReference type="Proteomes" id="UP000265631"/>
    </source>
</evidence>
<dbReference type="PROSITE" id="PS51891">
    <property type="entry name" value="CENP_V_GFA"/>
    <property type="match status" value="1"/>
</dbReference>
<keyword evidence="7" id="KW-1185">Reference proteome</keyword>
<comment type="caution">
    <text evidence="6">The sequence shown here is derived from an EMBL/GenBank/DDBJ whole genome shotgun (WGS) entry which is preliminary data.</text>
</comment>
<keyword evidence="3" id="KW-0862">Zinc</keyword>
<dbReference type="PANTHER" id="PTHR33337:SF30">
    <property type="entry name" value="DUF636 DOMAIN PROTEIN (AFU_ORTHOLOGUE AFUA_1G03180)"/>
    <property type="match status" value="1"/>
</dbReference>
<dbReference type="InterPro" id="IPR006913">
    <property type="entry name" value="CENP-V/GFA"/>
</dbReference>
<dbReference type="Pfam" id="PF04828">
    <property type="entry name" value="GFA"/>
    <property type="match status" value="1"/>
</dbReference>
<protein>
    <recommendedName>
        <fullName evidence="5">CENP-V/GFA domain-containing protein</fullName>
    </recommendedName>
</protein>
<sequence>MSTDNTQDIMLQAQCLCKGFTFTTQIPRQSLPLEGSMCHCTSCRNVTGAMFSSDTNWPGPLDEILNSDLKRYEFTTNVTVMFCGTCSTPMFWNEHYQSNPNRLSVFTGVLKDVDDVNLIRFVDQIFVGDTEDGGISPWLQDMNHDGSKPRLWEGRSGKSNELDEDSLAVKGNTPSEKVAKKGIPMHCRCKGVQLVFQPSNADFSTMDPNDIPFYIDRASHKHLATLDPCNSCRLSTGIDMMNWTFALPAQIEFAESSEGSKFPQNTHDLKNAVQSAERDSRYGTLTFYASSPDVQRYFCSRCSATVFYTVDDRPNVIDVAVGLLHAPEGARAESVLAWNLGAQMMSEKEFGDTWRGNLVKSVKAGSEKWRTKKGYEKTWSRLKVEEAQNKS</sequence>
<keyword evidence="4" id="KW-0456">Lyase</keyword>
<comment type="similarity">
    <text evidence="1">Belongs to the Gfa family.</text>
</comment>
<dbReference type="Proteomes" id="UP000265631">
    <property type="component" value="Unassembled WGS sequence"/>
</dbReference>
<evidence type="ECO:0000313" key="6">
    <source>
        <dbReference type="EMBL" id="RFN49775.1"/>
    </source>
</evidence>
<evidence type="ECO:0000256" key="4">
    <source>
        <dbReference type="ARBA" id="ARBA00023239"/>
    </source>
</evidence>
<organism evidence="6 7">
    <name type="scientific">Fusarium flagelliforme</name>
    <dbReference type="NCBI Taxonomy" id="2675880"/>
    <lineage>
        <taxon>Eukaryota</taxon>
        <taxon>Fungi</taxon>
        <taxon>Dikarya</taxon>
        <taxon>Ascomycota</taxon>
        <taxon>Pezizomycotina</taxon>
        <taxon>Sordariomycetes</taxon>
        <taxon>Hypocreomycetidae</taxon>
        <taxon>Hypocreales</taxon>
        <taxon>Nectriaceae</taxon>
        <taxon>Fusarium</taxon>
        <taxon>Fusarium incarnatum-equiseti species complex</taxon>
    </lineage>
</organism>
<evidence type="ECO:0000256" key="3">
    <source>
        <dbReference type="ARBA" id="ARBA00022833"/>
    </source>
</evidence>
<keyword evidence="2" id="KW-0479">Metal-binding</keyword>
<dbReference type="PANTHER" id="PTHR33337">
    <property type="entry name" value="GFA DOMAIN-CONTAINING PROTEIN"/>
    <property type="match status" value="1"/>
</dbReference>
<gene>
    <name evidence="6" type="ORF">FIE12Z_5923</name>
</gene>
<dbReference type="GO" id="GO:0016846">
    <property type="term" value="F:carbon-sulfur lyase activity"/>
    <property type="evidence" value="ECO:0007669"/>
    <property type="project" value="InterPro"/>
</dbReference>
<reference evidence="6 7" key="1">
    <citation type="journal article" date="2018" name="PLoS Pathog.">
        <title>Evolution of structural diversity of trichothecenes, a family of toxins produced by plant pathogenic and entomopathogenic fungi.</title>
        <authorList>
            <person name="Proctor R.H."/>
            <person name="McCormick S.P."/>
            <person name="Kim H.S."/>
            <person name="Cardoza R.E."/>
            <person name="Stanley A.M."/>
            <person name="Lindo L."/>
            <person name="Kelly A."/>
            <person name="Brown D.W."/>
            <person name="Lee T."/>
            <person name="Vaughan M.M."/>
            <person name="Alexander N.J."/>
            <person name="Busman M."/>
            <person name="Gutierrez S."/>
        </authorList>
    </citation>
    <scope>NUCLEOTIDE SEQUENCE [LARGE SCALE GENOMIC DNA]</scope>
    <source>
        <strain evidence="6 7">NRRL 13405</strain>
    </source>
</reference>
<dbReference type="InterPro" id="IPR011057">
    <property type="entry name" value="Mss4-like_sf"/>
</dbReference>